<sequence>MSAPSLSAQALPVNGSGPKQDAASPIEHLILVRAACAGGASRAQVIRDLAPLFTPKVPSTRWRSKADTALTKLMLGGLITEARSKLKLTESGEETVARYFGEREAHNRTWNEQRDVWLTAKALGVDPRKSALRSALSRKDGLSALVVQHTFGLSVRQALSPSKLRAALALLALERAFGDNVKDGLGKGSPLSAKAGRVLAGQLLKKPRELPTDARLITALCADQAGSIRYDVESLRLAVLRKLASAEVSKLSRIADRTPLPPPSESLSQSVLQFTPQPEEAPQRPGLAQFSAGVLRAARSNAEGWPGARKAFISKVWDAIRTSHPEWGLSEIEFKDMLAGAHRAGQLVLAGADLKDKQNIKEFEDSAILYKNTVWHYVRVED</sequence>
<name>A0A109BEN3_HYPSL</name>
<dbReference type="OrthoDB" id="7928626at2"/>
<dbReference type="RefSeq" id="WP_068461988.1">
    <property type="nucleotide sequence ID" value="NZ_LMTR01000065.1"/>
</dbReference>
<evidence type="ECO:0000313" key="2">
    <source>
        <dbReference type="Proteomes" id="UP000059074"/>
    </source>
</evidence>
<reference evidence="1 2" key="1">
    <citation type="submission" date="2015-10" db="EMBL/GenBank/DDBJ databases">
        <title>Transcriptomic analysis of a linuron degrading triple-species bacterial consortium.</title>
        <authorList>
            <person name="Albers P."/>
        </authorList>
    </citation>
    <scope>NUCLEOTIDE SEQUENCE [LARGE SCALE GENOMIC DNA]</scope>
    <source>
        <strain evidence="1 2">WDL6</strain>
    </source>
</reference>
<evidence type="ECO:0000313" key="1">
    <source>
        <dbReference type="EMBL" id="KWT67403.1"/>
    </source>
</evidence>
<proteinExistence type="predicted"/>
<gene>
    <name evidence="1" type="ORF">APY04_1968</name>
</gene>
<accession>A0A109BEN3</accession>
<dbReference type="Proteomes" id="UP000059074">
    <property type="component" value="Unassembled WGS sequence"/>
</dbReference>
<dbReference type="AlphaFoldDB" id="A0A109BEN3"/>
<protein>
    <submittedName>
        <fullName evidence="1">Uncharacterized protein</fullName>
    </submittedName>
</protein>
<dbReference type="PATRIC" id="fig|121290.4.peg.3366"/>
<comment type="caution">
    <text evidence="1">The sequence shown here is derived from an EMBL/GenBank/DDBJ whole genome shotgun (WGS) entry which is preliminary data.</text>
</comment>
<organism evidence="1 2">
    <name type="scientific">Hyphomicrobium sulfonivorans</name>
    <dbReference type="NCBI Taxonomy" id="121290"/>
    <lineage>
        <taxon>Bacteria</taxon>
        <taxon>Pseudomonadati</taxon>
        <taxon>Pseudomonadota</taxon>
        <taxon>Alphaproteobacteria</taxon>
        <taxon>Hyphomicrobiales</taxon>
        <taxon>Hyphomicrobiaceae</taxon>
        <taxon>Hyphomicrobium</taxon>
    </lineage>
</organism>
<keyword evidence="2" id="KW-1185">Reference proteome</keyword>
<dbReference type="EMBL" id="LMTR01000065">
    <property type="protein sequence ID" value="KWT67403.1"/>
    <property type="molecule type" value="Genomic_DNA"/>
</dbReference>